<dbReference type="InterPro" id="IPR019734">
    <property type="entry name" value="TPR_rpt"/>
</dbReference>
<feature type="domain" description="EF-hand" evidence="5">
    <location>
        <begin position="486"/>
        <end position="521"/>
    </location>
</feature>
<dbReference type="InterPro" id="IPR011990">
    <property type="entry name" value="TPR-like_helical_dom_sf"/>
</dbReference>
<feature type="region of interest" description="Disordered" evidence="4">
    <location>
        <begin position="115"/>
        <end position="155"/>
    </location>
</feature>
<dbReference type="EMBL" id="CAICTM010001353">
    <property type="protein sequence ID" value="CAB9522903.1"/>
    <property type="molecule type" value="Genomic_DNA"/>
</dbReference>
<dbReference type="Pfam" id="PF13499">
    <property type="entry name" value="EF-hand_7"/>
    <property type="match status" value="1"/>
</dbReference>
<feature type="domain" description="EF-hand" evidence="5">
    <location>
        <begin position="188"/>
        <end position="223"/>
    </location>
</feature>
<proteinExistence type="predicted"/>
<dbReference type="AlphaFoldDB" id="A0A9N8ELJ5"/>
<dbReference type="PROSITE" id="PS50222">
    <property type="entry name" value="EF_HAND_2"/>
    <property type="match status" value="5"/>
</dbReference>
<name>A0A9N8ELJ5_9STRA</name>
<gene>
    <name evidence="6" type="ORF">SEMRO_1355_G265570.1</name>
</gene>
<dbReference type="SUPFAM" id="SSF47473">
    <property type="entry name" value="EF-hand"/>
    <property type="match status" value="2"/>
</dbReference>
<comment type="caution">
    <text evidence="6">The sequence shown here is derived from an EMBL/GenBank/DDBJ whole genome shotgun (WGS) entry which is preliminary data.</text>
</comment>
<evidence type="ECO:0000256" key="1">
    <source>
        <dbReference type="ARBA" id="ARBA00022737"/>
    </source>
</evidence>
<evidence type="ECO:0000313" key="7">
    <source>
        <dbReference type="Proteomes" id="UP001153069"/>
    </source>
</evidence>
<dbReference type="SMART" id="SM00028">
    <property type="entry name" value="TPR"/>
    <property type="match status" value="3"/>
</dbReference>
<keyword evidence="2" id="KW-0802">TPR repeat</keyword>
<dbReference type="OrthoDB" id="2423701at2759"/>
<dbReference type="InterPro" id="IPR002048">
    <property type="entry name" value="EF_hand_dom"/>
</dbReference>
<evidence type="ECO:0000313" key="6">
    <source>
        <dbReference type="EMBL" id="CAB9522903.1"/>
    </source>
</evidence>
<sequence length="543" mass="60732">MPSPEQQAKDNRNKGNAAFKAGDWKKSINYYTKSLKHDSTQCVVFSNRSSAYLKLGQKEDALKDAEKCIVLSKTYAKGYARKAMALHALKKYTDEVNAYKMGLKHCPDDKTLKEGMEKARRSRTNSSKASQAARKTEATMKAASSRKKKAQNSNTVSQFVNETKKNLELQLAAIQAQLKMVSELASMNMEEKMDLLYTLLDKDHSGTIDAKELADGLRKRNDGLSFGDAIQKSIEMIAIYDEDGDAELDREEFRHFVERMVSELHATIDEFCEFLVYQILFSQSAEDDVEAIDVNQLKDEVRERGQLLDALSDPRMMSLFVLFDRDGDSAVSFKEVACGLYHLTKSMEESAKATTGLLLMMDKDDKRVLVYEQFAKLILAIAAAAHTTFDEVADDLTLAMTAEGADQMDAHVLKALTIADEEYRQARDAERAEKEQKKVMDALSYGRTVRLFDLWDANGDGTIDFEELFAGLRRYQAAANSSADEAEVEEIVKALMAQDVDGDQALDKEEFAAAMVNYADAMNTDLHQLIDFMCVVTALGDVA</sequence>
<dbReference type="InterPro" id="IPR018247">
    <property type="entry name" value="EF_Hand_1_Ca_BS"/>
</dbReference>
<dbReference type="GO" id="GO:0005509">
    <property type="term" value="F:calcium ion binding"/>
    <property type="evidence" value="ECO:0007669"/>
    <property type="project" value="InterPro"/>
</dbReference>
<dbReference type="CDD" id="cd00051">
    <property type="entry name" value="EFh"/>
    <property type="match status" value="2"/>
</dbReference>
<feature type="domain" description="EF-hand" evidence="5">
    <location>
        <begin position="228"/>
        <end position="263"/>
    </location>
</feature>
<feature type="domain" description="EF-hand" evidence="5">
    <location>
        <begin position="443"/>
        <end position="478"/>
    </location>
</feature>
<evidence type="ECO:0000256" key="2">
    <source>
        <dbReference type="ARBA" id="ARBA00022803"/>
    </source>
</evidence>
<evidence type="ECO:0000256" key="3">
    <source>
        <dbReference type="ARBA" id="ARBA00022837"/>
    </source>
</evidence>
<evidence type="ECO:0000259" key="5">
    <source>
        <dbReference type="PROSITE" id="PS50222"/>
    </source>
</evidence>
<dbReference type="Proteomes" id="UP001153069">
    <property type="component" value="Unassembled WGS sequence"/>
</dbReference>
<feature type="domain" description="EF-hand" evidence="5">
    <location>
        <begin position="311"/>
        <end position="346"/>
    </location>
</feature>
<reference evidence="6" key="1">
    <citation type="submission" date="2020-06" db="EMBL/GenBank/DDBJ databases">
        <authorList>
            <consortium name="Plant Systems Biology data submission"/>
        </authorList>
    </citation>
    <scope>NUCLEOTIDE SEQUENCE</scope>
    <source>
        <strain evidence="6">D6</strain>
    </source>
</reference>
<evidence type="ECO:0000256" key="4">
    <source>
        <dbReference type="SAM" id="MobiDB-lite"/>
    </source>
</evidence>
<dbReference type="SUPFAM" id="SSF48452">
    <property type="entry name" value="TPR-like"/>
    <property type="match status" value="1"/>
</dbReference>
<accession>A0A9N8ELJ5</accession>
<dbReference type="InterPro" id="IPR011992">
    <property type="entry name" value="EF-hand-dom_pair"/>
</dbReference>
<dbReference type="PROSITE" id="PS00018">
    <property type="entry name" value="EF_HAND_1"/>
    <property type="match status" value="3"/>
</dbReference>
<dbReference type="PANTHER" id="PTHR22904">
    <property type="entry name" value="TPR REPEAT CONTAINING PROTEIN"/>
    <property type="match status" value="1"/>
</dbReference>
<dbReference type="Gene3D" id="1.10.238.10">
    <property type="entry name" value="EF-hand"/>
    <property type="match status" value="3"/>
</dbReference>
<dbReference type="GO" id="GO:0051879">
    <property type="term" value="F:Hsp90 protein binding"/>
    <property type="evidence" value="ECO:0007669"/>
    <property type="project" value="TreeGrafter"/>
</dbReference>
<dbReference type="SMART" id="SM00054">
    <property type="entry name" value="EFh"/>
    <property type="match status" value="5"/>
</dbReference>
<dbReference type="Pfam" id="PF13202">
    <property type="entry name" value="EF-hand_5"/>
    <property type="match status" value="1"/>
</dbReference>
<dbReference type="Gene3D" id="1.25.40.10">
    <property type="entry name" value="Tetratricopeptide repeat domain"/>
    <property type="match status" value="1"/>
</dbReference>
<keyword evidence="7" id="KW-1185">Reference proteome</keyword>
<keyword evidence="3" id="KW-0106">Calcium</keyword>
<organism evidence="6 7">
    <name type="scientific">Seminavis robusta</name>
    <dbReference type="NCBI Taxonomy" id="568900"/>
    <lineage>
        <taxon>Eukaryota</taxon>
        <taxon>Sar</taxon>
        <taxon>Stramenopiles</taxon>
        <taxon>Ochrophyta</taxon>
        <taxon>Bacillariophyta</taxon>
        <taxon>Bacillariophyceae</taxon>
        <taxon>Bacillariophycidae</taxon>
        <taxon>Naviculales</taxon>
        <taxon>Naviculaceae</taxon>
        <taxon>Seminavis</taxon>
    </lineage>
</organism>
<keyword evidence="1" id="KW-0677">Repeat</keyword>
<protein>
    <submittedName>
        <fullName evidence="6">Stress-induced-phosphoprotein 1</fullName>
    </submittedName>
</protein>
<dbReference type="PANTHER" id="PTHR22904:SF523">
    <property type="entry name" value="STRESS-INDUCED-PHOSPHOPROTEIN 1"/>
    <property type="match status" value="1"/>
</dbReference>